<name>A0ABR2V994_9PEZI</name>
<protein>
    <submittedName>
        <fullName evidence="2">Metallo-beta-lactamase domain-containing protein</fullName>
    </submittedName>
</protein>
<dbReference type="Gene3D" id="3.60.15.10">
    <property type="entry name" value="Ribonuclease Z/Hydroxyacylglutathione hydrolase-like"/>
    <property type="match status" value="1"/>
</dbReference>
<evidence type="ECO:0000259" key="1">
    <source>
        <dbReference type="SMART" id="SM00849"/>
    </source>
</evidence>
<gene>
    <name evidence="2" type="ORF">SUNI508_04230</name>
</gene>
<organism evidence="2 3">
    <name type="scientific">Seiridium unicorne</name>
    <dbReference type="NCBI Taxonomy" id="138068"/>
    <lineage>
        <taxon>Eukaryota</taxon>
        <taxon>Fungi</taxon>
        <taxon>Dikarya</taxon>
        <taxon>Ascomycota</taxon>
        <taxon>Pezizomycotina</taxon>
        <taxon>Sordariomycetes</taxon>
        <taxon>Xylariomycetidae</taxon>
        <taxon>Amphisphaeriales</taxon>
        <taxon>Sporocadaceae</taxon>
        <taxon>Seiridium</taxon>
    </lineage>
</organism>
<evidence type="ECO:0000313" key="2">
    <source>
        <dbReference type="EMBL" id="KAK9423336.1"/>
    </source>
</evidence>
<dbReference type="Proteomes" id="UP001408356">
    <property type="component" value="Unassembled WGS sequence"/>
</dbReference>
<dbReference type="PANTHER" id="PTHR42951:SF14">
    <property type="entry name" value="METALLO-BETA-LACTAMASE SUPERFAMILY PROTEIN"/>
    <property type="match status" value="1"/>
</dbReference>
<comment type="caution">
    <text evidence="2">The sequence shown here is derived from an EMBL/GenBank/DDBJ whole genome shotgun (WGS) entry which is preliminary data.</text>
</comment>
<sequence>MTLLQTLFNKASVFSLLRSTFLGNNLFSSAVLGPLRADLYNTPAIAVNETLPDGTTGFWQPTVITLISGQSEAVLVDVLFTHDQAVATADWLDDILDGKRLATIYITHGHGDHWFNLAYLKARFPGVDIVSTQSAIDLMAAQLTPEYRSFWQESFPGQIDDDSFEILARPLANNTFALEGHSFYAIDVGHSDTENTTFLWIPDLEMAVCGDIVYNDVHPWMRESPRQSQRDAWVASLEKVAAYNPSIVIGAHHRLGAVDGAFNINETKNYIETYSELVNVSKTAEELYHNVIEAFPNRAGHGVLWLGCQAVVPSNETAA</sequence>
<proteinExistence type="predicted"/>
<dbReference type="EMBL" id="JARVKF010000079">
    <property type="protein sequence ID" value="KAK9423336.1"/>
    <property type="molecule type" value="Genomic_DNA"/>
</dbReference>
<dbReference type="InterPro" id="IPR050855">
    <property type="entry name" value="NDM-1-like"/>
</dbReference>
<dbReference type="Pfam" id="PF00753">
    <property type="entry name" value="Lactamase_B"/>
    <property type="match status" value="1"/>
</dbReference>
<accession>A0ABR2V994</accession>
<feature type="domain" description="Metallo-beta-lactamase" evidence="1">
    <location>
        <begin position="61"/>
        <end position="252"/>
    </location>
</feature>
<reference evidence="2 3" key="1">
    <citation type="journal article" date="2024" name="J. Plant Pathol.">
        <title>Sequence and assembly of the genome of Seiridium unicorne, isolate CBS 538.82, causal agent of cypress canker disease.</title>
        <authorList>
            <person name="Scali E."/>
            <person name="Rocca G.D."/>
            <person name="Danti R."/>
            <person name="Garbelotto M."/>
            <person name="Barberini S."/>
            <person name="Baroncelli R."/>
            <person name="Emiliani G."/>
        </authorList>
    </citation>
    <scope>NUCLEOTIDE SEQUENCE [LARGE SCALE GENOMIC DNA]</scope>
    <source>
        <strain evidence="2 3">BM-138-508</strain>
    </source>
</reference>
<dbReference type="PANTHER" id="PTHR42951">
    <property type="entry name" value="METALLO-BETA-LACTAMASE DOMAIN-CONTAINING"/>
    <property type="match status" value="1"/>
</dbReference>
<dbReference type="SUPFAM" id="SSF56281">
    <property type="entry name" value="Metallo-hydrolase/oxidoreductase"/>
    <property type="match status" value="1"/>
</dbReference>
<dbReference type="InterPro" id="IPR001279">
    <property type="entry name" value="Metallo-B-lactamas"/>
</dbReference>
<evidence type="ECO:0000313" key="3">
    <source>
        <dbReference type="Proteomes" id="UP001408356"/>
    </source>
</evidence>
<keyword evidence="3" id="KW-1185">Reference proteome</keyword>
<dbReference type="SMART" id="SM00849">
    <property type="entry name" value="Lactamase_B"/>
    <property type="match status" value="1"/>
</dbReference>
<dbReference type="CDD" id="cd07739">
    <property type="entry name" value="metallo-hydrolase-like_MBL-fold"/>
    <property type="match status" value="1"/>
</dbReference>
<dbReference type="InterPro" id="IPR036866">
    <property type="entry name" value="RibonucZ/Hydroxyglut_hydro"/>
</dbReference>